<evidence type="ECO:0000313" key="1">
    <source>
        <dbReference type="EMBL" id="KIL48318.1"/>
    </source>
</evidence>
<gene>
    <name evidence="1" type="ORF">KP77_23600</name>
</gene>
<protein>
    <submittedName>
        <fullName evidence="1">Uncharacterized protein</fullName>
    </submittedName>
</protein>
<comment type="caution">
    <text evidence="1">The sequence shown here is derived from an EMBL/GenBank/DDBJ whole genome shotgun (WGS) entry which is preliminary data.</text>
</comment>
<reference evidence="1 2" key="1">
    <citation type="submission" date="2015-01" db="EMBL/GenBank/DDBJ databases">
        <title>Genome sequence of Jeotgalibacillus alimentarius.</title>
        <authorList>
            <person name="Goh K.M."/>
            <person name="Chan K.-G."/>
            <person name="Yaakop A.S."/>
            <person name="Ee R."/>
            <person name="Gan H.M."/>
            <person name="Chan C.S."/>
        </authorList>
    </citation>
    <scope>NUCLEOTIDE SEQUENCE [LARGE SCALE GENOMIC DNA]</scope>
    <source>
        <strain evidence="1 2">YKJ-13</strain>
    </source>
</reference>
<evidence type="ECO:0000313" key="2">
    <source>
        <dbReference type="Proteomes" id="UP000031950"/>
    </source>
</evidence>
<name>A0A0C2VWF8_9BACL</name>
<dbReference type="Proteomes" id="UP000031950">
    <property type="component" value="Unassembled WGS sequence"/>
</dbReference>
<organism evidence="1 2">
    <name type="scientific">Jeotgalibacillus alimentarius</name>
    <dbReference type="NCBI Taxonomy" id="135826"/>
    <lineage>
        <taxon>Bacteria</taxon>
        <taxon>Bacillati</taxon>
        <taxon>Bacillota</taxon>
        <taxon>Bacilli</taxon>
        <taxon>Bacillales</taxon>
        <taxon>Caryophanaceae</taxon>
        <taxon>Jeotgalibacillus</taxon>
    </lineage>
</organism>
<dbReference type="STRING" id="135826.KP77_23600"/>
<keyword evidence="2" id="KW-1185">Reference proteome</keyword>
<dbReference type="PATRIC" id="fig|135826.4.peg.2351"/>
<accession>A0A0C2VWF8</accession>
<dbReference type="AlphaFoldDB" id="A0A0C2VWF8"/>
<proteinExistence type="predicted"/>
<sequence>MKRYIHSLTVDYIQDNSLNHSFERSTPFLYYVFDISMLKEGG</sequence>
<dbReference type="EMBL" id="JXRQ01000021">
    <property type="protein sequence ID" value="KIL48318.1"/>
    <property type="molecule type" value="Genomic_DNA"/>
</dbReference>